<dbReference type="Proteomes" id="UP000091820">
    <property type="component" value="Unassembled WGS sequence"/>
</dbReference>
<name>A0A1A9W4P1_9MUSC</name>
<keyword evidence="1" id="KW-0472">Membrane</keyword>
<reference evidence="2" key="2">
    <citation type="submission" date="2020-05" db="UniProtKB">
        <authorList>
            <consortium name="EnsemblMetazoa"/>
        </authorList>
    </citation>
    <scope>IDENTIFICATION</scope>
    <source>
        <strain evidence="2">IAEA</strain>
    </source>
</reference>
<evidence type="ECO:0000313" key="3">
    <source>
        <dbReference type="Proteomes" id="UP000091820"/>
    </source>
</evidence>
<protein>
    <submittedName>
        <fullName evidence="2">Uncharacterized protein</fullName>
    </submittedName>
</protein>
<evidence type="ECO:0000313" key="2">
    <source>
        <dbReference type="EnsemblMetazoa" id="GBRI006195-PA"/>
    </source>
</evidence>
<dbReference type="EnsemblMetazoa" id="GBRI006195-RA">
    <property type="protein sequence ID" value="GBRI006195-PA"/>
    <property type="gene ID" value="GBRI006195"/>
</dbReference>
<feature type="transmembrane region" description="Helical" evidence="1">
    <location>
        <begin position="65"/>
        <end position="92"/>
    </location>
</feature>
<accession>A0A1A9W4P1</accession>
<keyword evidence="1" id="KW-1133">Transmembrane helix</keyword>
<organism evidence="2 3">
    <name type="scientific">Glossina brevipalpis</name>
    <dbReference type="NCBI Taxonomy" id="37001"/>
    <lineage>
        <taxon>Eukaryota</taxon>
        <taxon>Metazoa</taxon>
        <taxon>Ecdysozoa</taxon>
        <taxon>Arthropoda</taxon>
        <taxon>Hexapoda</taxon>
        <taxon>Insecta</taxon>
        <taxon>Pterygota</taxon>
        <taxon>Neoptera</taxon>
        <taxon>Endopterygota</taxon>
        <taxon>Diptera</taxon>
        <taxon>Brachycera</taxon>
        <taxon>Muscomorpha</taxon>
        <taxon>Hippoboscoidea</taxon>
        <taxon>Glossinidae</taxon>
        <taxon>Glossina</taxon>
    </lineage>
</organism>
<evidence type="ECO:0000256" key="1">
    <source>
        <dbReference type="SAM" id="Phobius"/>
    </source>
</evidence>
<reference evidence="3" key="1">
    <citation type="submission" date="2014-03" db="EMBL/GenBank/DDBJ databases">
        <authorList>
            <person name="Aksoy S."/>
            <person name="Warren W."/>
            <person name="Wilson R.K."/>
        </authorList>
    </citation>
    <scope>NUCLEOTIDE SEQUENCE [LARGE SCALE GENOMIC DNA]</scope>
    <source>
        <strain evidence="3">IAEA</strain>
    </source>
</reference>
<proteinExistence type="predicted"/>
<dbReference type="AlphaFoldDB" id="A0A1A9W4P1"/>
<sequence length="103" mass="11728">MQQELFECLRKPTMFRGGKINHSEEIVIPFAATKSDYQSAHELCKVFLEFYLIKQIFSILIFNKSSLICVVLMVQATLTTTTVVAAATKIIIRTIQTKLMKVN</sequence>
<keyword evidence="3" id="KW-1185">Reference proteome</keyword>
<keyword evidence="1" id="KW-0812">Transmembrane</keyword>
<dbReference type="VEuPathDB" id="VectorBase:GBRI006195"/>